<accession>A0AAP2GTF8</accession>
<organism evidence="2 3">
    <name type="scientific">Dawidia cretensis</name>
    <dbReference type="NCBI Taxonomy" id="2782350"/>
    <lineage>
        <taxon>Bacteria</taxon>
        <taxon>Pseudomonadati</taxon>
        <taxon>Bacteroidota</taxon>
        <taxon>Cytophagia</taxon>
        <taxon>Cytophagales</taxon>
        <taxon>Chryseotaleaceae</taxon>
        <taxon>Dawidia</taxon>
    </lineage>
</organism>
<sequence length="188" mass="20613">MLICLFVTGVLIVALVRNYYYPLLAISGEPSAGTWLSGVLLIMSATLSLVAGMDRHPWTWFSVATFFLTLALDERFMFHEQLKEQIIFFTYGRNFPHALYELPVIFGACMGAGVAFLLWSQLSRCGRVVLVCAVSLGLVSVVIDILATGPVLFEDSSKLLAELLVTCALVLNVRSGKTACGKLPMEEN</sequence>
<protein>
    <submittedName>
        <fullName evidence="2">Uncharacterized protein</fullName>
    </submittedName>
</protein>
<name>A0AAP2GTF8_9BACT</name>
<keyword evidence="1" id="KW-1133">Transmembrane helix</keyword>
<evidence type="ECO:0000256" key="1">
    <source>
        <dbReference type="SAM" id="Phobius"/>
    </source>
</evidence>
<gene>
    <name evidence="2" type="ORF">KK062_03860</name>
</gene>
<proteinExistence type="predicted"/>
<reference evidence="2 3" key="1">
    <citation type="submission" date="2021-05" db="EMBL/GenBank/DDBJ databases">
        <title>A Polyphasic approach of four new species of the genus Ohtaekwangia: Ohtaekwangia histidinii sp. nov., Ohtaekwangia cretensis sp. nov., Ohtaekwangia indiensis sp. nov., Ohtaekwangia reichenbachii sp. nov. from diverse environment.</title>
        <authorList>
            <person name="Octaviana S."/>
        </authorList>
    </citation>
    <scope>NUCLEOTIDE SEQUENCE [LARGE SCALE GENOMIC DNA]</scope>
    <source>
        <strain evidence="2 3">PWU5</strain>
    </source>
</reference>
<dbReference type="Proteomes" id="UP001319080">
    <property type="component" value="Unassembled WGS sequence"/>
</dbReference>
<comment type="caution">
    <text evidence="2">The sequence shown here is derived from an EMBL/GenBank/DDBJ whole genome shotgun (WGS) entry which is preliminary data.</text>
</comment>
<feature type="transmembrane region" description="Helical" evidence="1">
    <location>
        <begin position="128"/>
        <end position="153"/>
    </location>
</feature>
<keyword evidence="3" id="KW-1185">Reference proteome</keyword>
<feature type="transmembrane region" description="Helical" evidence="1">
    <location>
        <begin position="98"/>
        <end position="119"/>
    </location>
</feature>
<feature type="transmembrane region" description="Helical" evidence="1">
    <location>
        <begin position="58"/>
        <end position="78"/>
    </location>
</feature>
<evidence type="ECO:0000313" key="3">
    <source>
        <dbReference type="Proteomes" id="UP001319080"/>
    </source>
</evidence>
<evidence type="ECO:0000313" key="2">
    <source>
        <dbReference type="EMBL" id="MBT1707340.1"/>
    </source>
</evidence>
<keyword evidence="1" id="KW-0472">Membrane</keyword>
<dbReference type="RefSeq" id="WP_254082932.1">
    <property type="nucleotide sequence ID" value="NZ_JAHESE010000002.1"/>
</dbReference>
<feature type="transmembrane region" description="Helical" evidence="1">
    <location>
        <begin position="34"/>
        <end position="51"/>
    </location>
</feature>
<keyword evidence="1" id="KW-0812">Transmembrane</keyword>
<dbReference type="AlphaFoldDB" id="A0AAP2GTF8"/>
<dbReference type="EMBL" id="JAHESE010000002">
    <property type="protein sequence ID" value="MBT1707340.1"/>
    <property type="molecule type" value="Genomic_DNA"/>
</dbReference>